<name>A0A1H4GHA0_9RHOB</name>
<keyword evidence="2" id="KW-1185">Reference proteome</keyword>
<proteinExistence type="predicted"/>
<reference evidence="1 2" key="1">
    <citation type="submission" date="2016-10" db="EMBL/GenBank/DDBJ databases">
        <authorList>
            <person name="de Groot N.N."/>
        </authorList>
    </citation>
    <scope>NUCLEOTIDE SEQUENCE [LARGE SCALE GENOMIC DNA]</scope>
    <source>
        <strain evidence="1 2">DSM 15345</strain>
    </source>
</reference>
<sequence>MAVDASAQALTDVAQHVVDDPDTPLAEDDLSYPLFRRRHAAIRFELRALYEAGGEADVIALSRVLRAGPFRKALYRESVMNVASAFAYNVTEARDLSRLRALVSAAGFLEPTISAHSRLRARRIVCERHGGTPRAQARL</sequence>
<evidence type="ECO:0000313" key="2">
    <source>
        <dbReference type="Proteomes" id="UP000198703"/>
    </source>
</evidence>
<organism evidence="1 2">
    <name type="scientific">Rubrimonas cliftonensis</name>
    <dbReference type="NCBI Taxonomy" id="89524"/>
    <lineage>
        <taxon>Bacteria</taxon>
        <taxon>Pseudomonadati</taxon>
        <taxon>Pseudomonadota</taxon>
        <taxon>Alphaproteobacteria</taxon>
        <taxon>Rhodobacterales</taxon>
        <taxon>Paracoccaceae</taxon>
        <taxon>Rubrimonas</taxon>
    </lineage>
</organism>
<dbReference type="AlphaFoldDB" id="A0A1H4GHA0"/>
<dbReference type="Proteomes" id="UP000198703">
    <property type="component" value="Unassembled WGS sequence"/>
</dbReference>
<dbReference type="EMBL" id="FNQM01000065">
    <property type="protein sequence ID" value="SEB08380.1"/>
    <property type="molecule type" value="Genomic_DNA"/>
</dbReference>
<evidence type="ECO:0000313" key="1">
    <source>
        <dbReference type="EMBL" id="SEB08380.1"/>
    </source>
</evidence>
<gene>
    <name evidence="1" type="ORF">SAMN05444370_1651</name>
</gene>
<accession>A0A1H4GHA0</accession>
<protein>
    <submittedName>
        <fullName evidence="1">Uncharacterized protein</fullName>
    </submittedName>
</protein>